<dbReference type="AlphaFoldDB" id="A0A151WKN3"/>
<dbReference type="Gene3D" id="1.10.8.60">
    <property type="match status" value="1"/>
</dbReference>
<feature type="domain" description="Bromo" evidence="10">
    <location>
        <begin position="713"/>
        <end position="783"/>
    </location>
</feature>
<dbReference type="GO" id="GO:0045815">
    <property type="term" value="P:transcription initiation-coupled chromatin remodeling"/>
    <property type="evidence" value="ECO:0007669"/>
    <property type="project" value="TreeGrafter"/>
</dbReference>
<feature type="region of interest" description="Disordered" evidence="9">
    <location>
        <begin position="824"/>
        <end position="852"/>
    </location>
</feature>
<dbReference type="PROSITE" id="PS00674">
    <property type="entry name" value="AAA"/>
    <property type="match status" value="1"/>
</dbReference>
<feature type="region of interest" description="Disordered" evidence="9">
    <location>
        <begin position="121"/>
        <end position="176"/>
    </location>
</feature>
<dbReference type="SMART" id="SM00382">
    <property type="entry name" value="AAA"/>
    <property type="match status" value="1"/>
</dbReference>
<dbReference type="InterPro" id="IPR001487">
    <property type="entry name" value="Bromodomain"/>
</dbReference>
<evidence type="ECO:0000259" key="10">
    <source>
        <dbReference type="PROSITE" id="PS50014"/>
    </source>
</evidence>
<dbReference type="InterPro" id="IPR027417">
    <property type="entry name" value="P-loop_NTPase"/>
</dbReference>
<comment type="similarity">
    <text evidence="1">Belongs to the AAA ATPase family.</text>
</comment>
<feature type="region of interest" description="Disordered" evidence="9">
    <location>
        <begin position="979"/>
        <end position="1005"/>
    </location>
</feature>
<dbReference type="GO" id="GO:0003682">
    <property type="term" value="F:chromatin binding"/>
    <property type="evidence" value="ECO:0007669"/>
    <property type="project" value="TreeGrafter"/>
</dbReference>
<dbReference type="InterPro" id="IPR041569">
    <property type="entry name" value="AAA_lid_3"/>
</dbReference>
<reference evidence="11 12" key="1">
    <citation type="submission" date="2015-09" db="EMBL/GenBank/DDBJ databases">
        <title>Trachymyrmex zeteki WGS genome.</title>
        <authorList>
            <person name="Nygaard S."/>
            <person name="Hu H."/>
            <person name="Boomsma J."/>
            <person name="Zhang G."/>
        </authorList>
    </citation>
    <scope>NUCLEOTIDE SEQUENCE [LARGE SCALE GENOMIC DNA]</scope>
    <source>
        <strain evidence="11">Tzet28-1</strain>
        <tissue evidence="11">Whole body</tissue>
    </source>
</reference>
<dbReference type="GO" id="GO:0042393">
    <property type="term" value="F:histone binding"/>
    <property type="evidence" value="ECO:0007669"/>
    <property type="project" value="TreeGrafter"/>
</dbReference>
<dbReference type="PROSITE" id="PS50014">
    <property type="entry name" value="BROMODOMAIN_2"/>
    <property type="match status" value="1"/>
</dbReference>
<dbReference type="EMBL" id="KQ983001">
    <property type="protein sequence ID" value="KYQ48443.1"/>
    <property type="molecule type" value="Genomic_DNA"/>
</dbReference>
<keyword evidence="3" id="KW-0067">ATP-binding</keyword>
<keyword evidence="2" id="KW-0547">Nucleotide-binding</keyword>
<evidence type="ECO:0000256" key="7">
    <source>
        <dbReference type="ARBA" id="ARBA00075625"/>
    </source>
</evidence>
<dbReference type="InterPro" id="IPR036427">
    <property type="entry name" value="Bromodomain-like_sf"/>
</dbReference>
<dbReference type="CDD" id="cd05528">
    <property type="entry name" value="Bromo_AAA"/>
    <property type="match status" value="1"/>
</dbReference>
<evidence type="ECO:0000256" key="2">
    <source>
        <dbReference type="ARBA" id="ARBA00022741"/>
    </source>
</evidence>
<name>A0A151WKN3_9HYME</name>
<evidence type="ECO:0000256" key="8">
    <source>
        <dbReference type="PROSITE-ProRule" id="PRU00035"/>
    </source>
</evidence>
<evidence type="ECO:0000256" key="5">
    <source>
        <dbReference type="ARBA" id="ARBA00057193"/>
    </source>
</evidence>
<dbReference type="PANTHER" id="PTHR23069:SF0">
    <property type="entry name" value="TAT-BINDING HOMOLOG 7"/>
    <property type="match status" value="1"/>
</dbReference>
<dbReference type="Pfam" id="PF17862">
    <property type="entry name" value="AAA_lid_3"/>
    <property type="match status" value="1"/>
</dbReference>
<dbReference type="GO" id="GO:0005524">
    <property type="term" value="F:ATP binding"/>
    <property type="evidence" value="ECO:0007669"/>
    <property type="project" value="UniProtKB-KW"/>
</dbReference>
<protein>
    <recommendedName>
        <fullName evidence="6">Tat-binding homolog 7</fullName>
    </recommendedName>
    <alternativeName>
        <fullName evidence="7">Lin-48 expression abnormal protein 1</fullName>
    </alternativeName>
</protein>
<dbReference type="SUPFAM" id="SSF52540">
    <property type="entry name" value="P-loop containing nucleoside triphosphate hydrolases"/>
    <property type="match status" value="2"/>
</dbReference>
<dbReference type="PRINTS" id="PR00503">
    <property type="entry name" value="BROMODOMAIN"/>
</dbReference>
<evidence type="ECO:0000256" key="3">
    <source>
        <dbReference type="ARBA" id="ARBA00022840"/>
    </source>
</evidence>
<feature type="compositionally biased region" description="Polar residues" evidence="9">
    <location>
        <begin position="41"/>
        <end position="61"/>
    </location>
</feature>
<feature type="compositionally biased region" description="Basic and acidic residues" evidence="9">
    <location>
        <begin position="830"/>
        <end position="850"/>
    </location>
</feature>
<dbReference type="SMART" id="SM00297">
    <property type="entry name" value="BROMO"/>
    <property type="match status" value="1"/>
</dbReference>
<dbReference type="InterPro" id="IPR045199">
    <property type="entry name" value="ATAD2-like"/>
</dbReference>
<evidence type="ECO:0000313" key="11">
    <source>
        <dbReference type="EMBL" id="KYQ48443.1"/>
    </source>
</evidence>
<feature type="region of interest" description="Disordered" evidence="9">
    <location>
        <begin position="80"/>
        <end position="109"/>
    </location>
</feature>
<gene>
    <name evidence="11" type="ORF">ALC60_12499</name>
</gene>
<evidence type="ECO:0000313" key="12">
    <source>
        <dbReference type="Proteomes" id="UP000075809"/>
    </source>
</evidence>
<evidence type="ECO:0000256" key="4">
    <source>
        <dbReference type="ARBA" id="ARBA00023117"/>
    </source>
</evidence>
<dbReference type="Proteomes" id="UP000075809">
    <property type="component" value="Unassembled WGS sequence"/>
</dbReference>
<dbReference type="Pfam" id="PF00439">
    <property type="entry name" value="Bromodomain"/>
    <property type="match status" value="1"/>
</dbReference>
<dbReference type="FunFam" id="3.40.50.300:FF:000061">
    <property type="entry name" value="ATPase family, AAA domain-containing 2"/>
    <property type="match status" value="1"/>
</dbReference>
<dbReference type="SUPFAM" id="SSF47370">
    <property type="entry name" value="Bromodomain"/>
    <property type="match status" value="1"/>
</dbReference>
<dbReference type="GO" id="GO:0006337">
    <property type="term" value="P:nucleosome disassembly"/>
    <property type="evidence" value="ECO:0007669"/>
    <property type="project" value="TreeGrafter"/>
</dbReference>
<dbReference type="FunFam" id="1.10.8.60:FF:000016">
    <property type="entry name" value="ATPase family AAA domain-containing protein 2B"/>
    <property type="match status" value="1"/>
</dbReference>
<evidence type="ECO:0000256" key="9">
    <source>
        <dbReference type="SAM" id="MobiDB-lite"/>
    </source>
</evidence>
<proteinExistence type="inferred from homology"/>
<dbReference type="InterPro" id="IPR003959">
    <property type="entry name" value="ATPase_AAA_core"/>
</dbReference>
<dbReference type="GO" id="GO:0016887">
    <property type="term" value="F:ATP hydrolysis activity"/>
    <property type="evidence" value="ECO:0007669"/>
    <property type="project" value="InterPro"/>
</dbReference>
<dbReference type="Pfam" id="PF00004">
    <property type="entry name" value="AAA"/>
    <property type="match status" value="1"/>
</dbReference>
<feature type="region of interest" description="Disordered" evidence="9">
    <location>
        <begin position="38"/>
        <end position="61"/>
    </location>
</feature>
<keyword evidence="4 8" id="KW-0103">Bromodomain</keyword>
<comment type="function">
    <text evidence="5">Thought to form a complex that enhances transcription from repetitive DNA sequences by modulating chromatin structure.</text>
</comment>
<dbReference type="GO" id="GO:0005634">
    <property type="term" value="C:nucleus"/>
    <property type="evidence" value="ECO:0007669"/>
    <property type="project" value="TreeGrafter"/>
</dbReference>
<evidence type="ECO:0000256" key="6">
    <source>
        <dbReference type="ARBA" id="ARBA00074192"/>
    </source>
</evidence>
<dbReference type="Gene3D" id="1.20.920.10">
    <property type="entry name" value="Bromodomain-like"/>
    <property type="match status" value="1"/>
</dbReference>
<dbReference type="GO" id="GO:0006334">
    <property type="term" value="P:nucleosome assembly"/>
    <property type="evidence" value="ECO:0007669"/>
    <property type="project" value="TreeGrafter"/>
</dbReference>
<accession>A0A151WKN3</accession>
<sequence>MLDDDAALDSMDTEEEIFSPRNHSLDSNVRRPKSLRKLRSHSGSNSHITRNNLSVRRSTRNRMQTYDNLNTSWILVVDSDLSESSDSPGPRKYSLRQKKPTVDRFQANVEPVRRSIRALRSVLSNSMRRRKHRSKSTSSADSSDSEPQRYDKKKGKKARQSAIPQGGPPDRKADINPITLDTNIRFNDVGGLETHIHCLKEMVIFPMMYPDVFERYDVTPPKGVLFHGPPGTGKTLIARALANECSQGNKKMAFFMRKGADCLSKWVGESERQLRLLFEQAQQMKPSIIFFDEIDGLAPVRSTKQDQIHASIVSTLLALMDGLSDRGQVIVIGATNRIDAIDPALRRPGRFDRELFFPLPAMKERLDILKIHVSKWKNTPSDQLLEILAEKATGYCGSDLRALCTEAVLQGLRRTYPQIYMTNDRLLLDPERVEVKKRDFMQASAMLIPSSHRVVPCAGRKLQPFMEPLLAPPLEELLNLIRGIFPQGVNPAMAKMRNAKGIHRPRLLISGGSLSEGQGPHLAQALLYCMEHLLVQILDVSTLFAESARSPEETCVQVFNEAVRNVPSIIYIRSINQWWPLVPETVKAVFLCRIAALDPSLPILILATSDATYQDLPDQLKSLFSELRGEVYSMKTPTTEQRTKFFRPIFVIQSLRQPQIKSNKVEVLEALPLAPDPLPKKLTEEEKQIMYEKDEISLRELRIFLREICAKLARNRQFFMFTKPVDTEEVPDYNLIIKQPMDLETMMTKIDMNCYLCAREFLDDIDLICRNALEYNPDRDPADKLIRHRACSLRDNAYALIKAELDSDFEDKCREISKNRRTLESNCDNEESKNSKLESSTSERADKKESINSSHSLVVNGKKFGSSRKRKIPAWARGYVKKVQKKRKIAFGENVTETVANKSASNETTTSIDLEKFQEFETEANNVLNGHMGLFDNTDSENDSQNENSKGSQNCTITDQRSVNNLDQMEICFIEEDKPMVNGDSSSSSRRESMDELSFAIESDTSRDKIEENEKIVVDRSELDNAWHFTVQITKDFPVELLCDIYVQLSRCVGKYAQKYDRKSLPKDLLKEVEKFTEYKSQRQ</sequence>
<feature type="region of interest" description="Disordered" evidence="9">
    <location>
        <begin position="930"/>
        <end position="960"/>
    </location>
</feature>
<dbReference type="Gene3D" id="3.40.50.300">
    <property type="entry name" value="P-loop containing nucleotide triphosphate hydrolases"/>
    <property type="match status" value="1"/>
</dbReference>
<dbReference type="STRING" id="64791.A0A151WKN3"/>
<dbReference type="PANTHER" id="PTHR23069">
    <property type="entry name" value="AAA DOMAIN-CONTAINING"/>
    <property type="match status" value="1"/>
</dbReference>
<evidence type="ECO:0000256" key="1">
    <source>
        <dbReference type="ARBA" id="ARBA00006914"/>
    </source>
</evidence>
<organism evidence="11 12">
    <name type="scientific">Mycetomoellerius zeteki</name>
    <dbReference type="NCBI Taxonomy" id="64791"/>
    <lineage>
        <taxon>Eukaryota</taxon>
        <taxon>Metazoa</taxon>
        <taxon>Ecdysozoa</taxon>
        <taxon>Arthropoda</taxon>
        <taxon>Hexapoda</taxon>
        <taxon>Insecta</taxon>
        <taxon>Pterygota</taxon>
        <taxon>Neoptera</taxon>
        <taxon>Endopterygota</taxon>
        <taxon>Hymenoptera</taxon>
        <taxon>Apocrita</taxon>
        <taxon>Aculeata</taxon>
        <taxon>Formicoidea</taxon>
        <taxon>Formicidae</taxon>
        <taxon>Myrmicinae</taxon>
        <taxon>Mycetomoellerius</taxon>
    </lineage>
</organism>
<dbReference type="InterPro" id="IPR003960">
    <property type="entry name" value="ATPase_AAA_CS"/>
</dbReference>
<keyword evidence="12" id="KW-1185">Reference proteome</keyword>
<dbReference type="InterPro" id="IPR003593">
    <property type="entry name" value="AAA+_ATPase"/>
</dbReference>
<feature type="compositionally biased region" description="Polar residues" evidence="9">
    <location>
        <begin position="945"/>
        <end position="960"/>
    </location>
</feature>